<dbReference type="RefSeq" id="WP_010944877.1">
    <property type="nucleotide sequence ID" value="NZ_CP011218.1"/>
</dbReference>
<dbReference type="GO" id="GO:0006508">
    <property type="term" value="P:proteolysis"/>
    <property type="evidence" value="ECO:0007669"/>
    <property type="project" value="UniProtKB-KW"/>
</dbReference>
<dbReference type="Proteomes" id="UP000060132">
    <property type="component" value="Chromosome"/>
</dbReference>
<dbReference type="CDD" id="cd08071">
    <property type="entry name" value="MPN_DUF2466"/>
    <property type="match status" value="1"/>
</dbReference>
<dbReference type="PROSITE" id="PS50249">
    <property type="entry name" value="MPN"/>
    <property type="match status" value="1"/>
</dbReference>
<evidence type="ECO:0000256" key="2">
    <source>
        <dbReference type="ARBA" id="ARBA00022723"/>
    </source>
</evidence>
<keyword evidence="3" id="KW-0378">Hydrolase</keyword>
<dbReference type="InterPro" id="IPR025657">
    <property type="entry name" value="RadC_JAB"/>
</dbReference>
<dbReference type="GO" id="GO:0008237">
    <property type="term" value="F:metallopeptidase activity"/>
    <property type="evidence" value="ECO:0007669"/>
    <property type="project" value="UniProtKB-KW"/>
</dbReference>
<dbReference type="Pfam" id="PF04002">
    <property type="entry name" value="RadC"/>
    <property type="match status" value="1"/>
</dbReference>
<keyword evidence="1" id="KW-0645">Protease</keyword>
<keyword evidence="5" id="KW-0482">Metalloprotease</keyword>
<dbReference type="GO" id="GO:0046872">
    <property type="term" value="F:metal ion binding"/>
    <property type="evidence" value="ECO:0007669"/>
    <property type="project" value="UniProtKB-KW"/>
</dbReference>
<name>A0AAC8UCH8_HAEDC</name>
<dbReference type="SUPFAM" id="SSF102712">
    <property type="entry name" value="JAB1/MPN domain"/>
    <property type="match status" value="1"/>
</dbReference>
<dbReference type="InterPro" id="IPR037518">
    <property type="entry name" value="MPN"/>
</dbReference>
<evidence type="ECO:0000256" key="3">
    <source>
        <dbReference type="ARBA" id="ARBA00022801"/>
    </source>
</evidence>
<dbReference type="AlphaFoldDB" id="A0AAC8UCH8"/>
<protein>
    <recommendedName>
        <fullName evidence="6">MPN domain-containing protein</fullName>
    </recommendedName>
</protein>
<dbReference type="Gene3D" id="3.40.140.10">
    <property type="entry name" value="Cytidine Deaminase, domain 2"/>
    <property type="match status" value="1"/>
</dbReference>
<evidence type="ECO:0000256" key="1">
    <source>
        <dbReference type="ARBA" id="ARBA00022670"/>
    </source>
</evidence>
<dbReference type="PROSITE" id="PS01302">
    <property type="entry name" value="UPF0758"/>
    <property type="match status" value="1"/>
</dbReference>
<evidence type="ECO:0000313" key="8">
    <source>
        <dbReference type="Proteomes" id="UP000060132"/>
    </source>
</evidence>
<dbReference type="InterPro" id="IPR020891">
    <property type="entry name" value="UPF0758_CS"/>
</dbReference>
<evidence type="ECO:0000256" key="5">
    <source>
        <dbReference type="ARBA" id="ARBA00023049"/>
    </source>
</evidence>
<dbReference type="PANTHER" id="PTHR30471:SF3">
    <property type="entry name" value="UPF0758 PROTEIN YEES-RELATED"/>
    <property type="match status" value="1"/>
</dbReference>
<evidence type="ECO:0000313" key="7">
    <source>
        <dbReference type="EMBL" id="AKO32297.1"/>
    </source>
</evidence>
<keyword evidence="2" id="KW-0479">Metal-binding</keyword>
<dbReference type="NCBIfam" id="TIGR00608">
    <property type="entry name" value="radc"/>
    <property type="match status" value="1"/>
</dbReference>
<dbReference type="PANTHER" id="PTHR30471">
    <property type="entry name" value="DNA REPAIR PROTEIN RADC"/>
    <property type="match status" value="1"/>
</dbReference>
<dbReference type="InterPro" id="IPR001405">
    <property type="entry name" value="UPF0758"/>
</dbReference>
<reference evidence="7 8" key="1">
    <citation type="journal article" date="2015" name="PLoS Negl. Trop. Dis.">
        <title>Haemophilus ducreyi Cutaneous Ulcer Strains Are Nearly Identical to Class I Genital Ulcer Strains.</title>
        <authorList>
            <person name="Gangaiah D."/>
            <person name="Webb K.M."/>
            <person name="Humphreys T.L."/>
            <person name="Fortney K.R."/>
            <person name="Toh E."/>
            <person name="Tai A."/>
            <person name="Katz S.S."/>
            <person name="Pillay A."/>
            <person name="Chen C.Y."/>
            <person name="Roberts S.A."/>
            <person name="Munson R.S.Jr."/>
            <person name="Spinola S.M."/>
        </authorList>
    </citation>
    <scope>NUCLEOTIDE SEQUENCE [LARGE SCALE GENOMIC DNA]</scope>
    <source>
        <strain evidence="8">CLU2</strain>
    </source>
</reference>
<dbReference type="EMBL" id="CP011219">
    <property type="protein sequence ID" value="AKO32297.1"/>
    <property type="molecule type" value="Genomic_DNA"/>
</dbReference>
<accession>A0AAC8UCH8</accession>
<dbReference type="OMA" id="ISHTEVH"/>
<evidence type="ECO:0000256" key="4">
    <source>
        <dbReference type="ARBA" id="ARBA00022833"/>
    </source>
</evidence>
<feature type="domain" description="MPN" evidence="6">
    <location>
        <begin position="35"/>
        <end position="157"/>
    </location>
</feature>
<gene>
    <name evidence="7" type="ORF">RZ57_03740</name>
</gene>
<evidence type="ECO:0000259" key="6">
    <source>
        <dbReference type="PROSITE" id="PS50249"/>
    </source>
</evidence>
<sequence length="157" mass="17910">MQLSTQHQDMLNQAKALYENVLRETGIRSYASNPSFGDEKEASEYCQMQLGFEEREVFGVLFWDTQNRLIRFEKLFFGTINQASIHPREIVKKALELNSSAVILTHNHPSGQVTPSQSDKQTTAKIKQACQLIDVNVLDHIIVSATDTYSFCMHQLM</sequence>
<proteinExistence type="predicted"/>
<organism evidence="7 8">
    <name type="scientific">Haemophilus ducreyi</name>
    <dbReference type="NCBI Taxonomy" id="730"/>
    <lineage>
        <taxon>Bacteria</taxon>
        <taxon>Pseudomonadati</taxon>
        <taxon>Pseudomonadota</taxon>
        <taxon>Gammaproteobacteria</taxon>
        <taxon>Pasteurellales</taxon>
        <taxon>Pasteurellaceae</taxon>
        <taxon>Haemophilus</taxon>
    </lineage>
</organism>
<keyword evidence="4" id="KW-0862">Zinc</keyword>